<dbReference type="Gene3D" id="3.40.367.20">
    <property type="match status" value="1"/>
</dbReference>
<keyword evidence="2" id="KW-0418">Kinase</keyword>
<dbReference type="Pfam" id="PF02685">
    <property type="entry name" value="Glucokinase"/>
    <property type="match status" value="1"/>
</dbReference>
<keyword evidence="4" id="KW-1185">Reference proteome</keyword>
<sequence>MISSSSRSSMSSTSSAEEPLVIDEDFINQVEKHYSKSLKNVPSFHYIVGVDVGATNTRIAIQFIINDDQDDEVFMTKFPCNTSTHLANYLAAYGKALVKSVGKGSAAGSIALAGPVTGDKVRITNYKEHDQEFFYSQLPDTLFPASKNTFLNDLEASCYGIINVGTNNRLHEFFCPIDAVNNYATPQTVRLSDTSEYAVLAMGTGLGTGLIVGSAGGKFNVIPLEAGHVHIATPGVNSENFKEERERIEFLSQKIYGGSYPIEYEDICSGRGLEFCYEFEIRNVPNAVRKTASQIAESYSTDTYARQAMITHYRYLMKAAQNIAVLIPTCRGVFFAGDNQVFNEDFFKEHLSILQKELFQTHQKKHWLTDLKPYRQMKEYNFNVKGCLQKARELAQLGSNAMVDEKPKAGFKDVLSVAIPTAFFSVLSFFTAKNLYEK</sequence>
<evidence type="ECO:0000256" key="2">
    <source>
        <dbReference type="ARBA" id="ARBA00022777"/>
    </source>
</evidence>
<dbReference type="PANTHER" id="PTHR47450:SF1">
    <property type="entry name" value="GLUCOKINASE"/>
    <property type="match status" value="1"/>
</dbReference>
<dbReference type="PANTHER" id="PTHR47450">
    <property type="entry name" value="GLUCOKINASE"/>
    <property type="match status" value="1"/>
</dbReference>
<protein>
    <recommendedName>
        <fullName evidence="5">Glucokinase</fullName>
    </recommendedName>
</protein>
<dbReference type="EMBL" id="PYSW02000050">
    <property type="protein sequence ID" value="KAG2373882.1"/>
    <property type="molecule type" value="Genomic_DNA"/>
</dbReference>
<evidence type="ECO:0008006" key="5">
    <source>
        <dbReference type="Google" id="ProtNLM"/>
    </source>
</evidence>
<proteinExistence type="predicted"/>
<dbReference type="AlphaFoldDB" id="A0AA88KIG0"/>
<dbReference type="Proteomes" id="UP000816034">
    <property type="component" value="Unassembled WGS sequence"/>
</dbReference>
<dbReference type="RefSeq" id="XP_044543056.1">
    <property type="nucleotide sequence ID" value="XM_044687458.1"/>
</dbReference>
<accession>A0AA88KIG0</accession>
<evidence type="ECO:0000256" key="1">
    <source>
        <dbReference type="ARBA" id="ARBA00022679"/>
    </source>
</evidence>
<organism evidence="3 4">
    <name type="scientific">Naegleria lovaniensis</name>
    <name type="common">Amoeba</name>
    <dbReference type="NCBI Taxonomy" id="51637"/>
    <lineage>
        <taxon>Eukaryota</taxon>
        <taxon>Discoba</taxon>
        <taxon>Heterolobosea</taxon>
        <taxon>Tetramitia</taxon>
        <taxon>Eutetramitia</taxon>
        <taxon>Vahlkampfiidae</taxon>
        <taxon>Naegleria</taxon>
    </lineage>
</organism>
<evidence type="ECO:0000313" key="4">
    <source>
        <dbReference type="Proteomes" id="UP000816034"/>
    </source>
</evidence>
<name>A0AA88KIG0_NAELO</name>
<dbReference type="InterPro" id="IPR043129">
    <property type="entry name" value="ATPase_NBD"/>
</dbReference>
<dbReference type="GO" id="GO:0005536">
    <property type="term" value="F:D-glucose binding"/>
    <property type="evidence" value="ECO:0007669"/>
    <property type="project" value="InterPro"/>
</dbReference>
<dbReference type="GO" id="GO:0004340">
    <property type="term" value="F:glucokinase activity"/>
    <property type="evidence" value="ECO:0007669"/>
    <property type="project" value="InterPro"/>
</dbReference>
<dbReference type="InterPro" id="IPR003836">
    <property type="entry name" value="Glucokinase"/>
</dbReference>
<evidence type="ECO:0000313" key="3">
    <source>
        <dbReference type="EMBL" id="KAG2373882.1"/>
    </source>
</evidence>
<dbReference type="GO" id="GO:0006096">
    <property type="term" value="P:glycolytic process"/>
    <property type="evidence" value="ECO:0007669"/>
    <property type="project" value="InterPro"/>
</dbReference>
<dbReference type="GeneID" id="68104221"/>
<reference evidence="3 4" key="1">
    <citation type="journal article" date="2018" name="BMC Genomics">
        <title>The genome of Naegleria lovaniensis, the basis for a comparative approach to unravel pathogenicity factors of the human pathogenic amoeba N. fowleri.</title>
        <authorList>
            <person name="Liechti N."/>
            <person name="Schurch N."/>
            <person name="Bruggmann R."/>
            <person name="Wittwer M."/>
        </authorList>
    </citation>
    <scope>NUCLEOTIDE SEQUENCE [LARGE SCALE GENOMIC DNA]</scope>
    <source>
        <strain evidence="3 4">ATCC 30569</strain>
    </source>
</reference>
<gene>
    <name evidence="3" type="ORF">C9374_011767</name>
</gene>
<dbReference type="GO" id="GO:0005524">
    <property type="term" value="F:ATP binding"/>
    <property type="evidence" value="ECO:0007669"/>
    <property type="project" value="InterPro"/>
</dbReference>
<dbReference type="CDD" id="cd24008">
    <property type="entry name" value="ASKHA_NBD_GLK"/>
    <property type="match status" value="1"/>
</dbReference>
<comment type="caution">
    <text evidence="3">The sequence shown here is derived from an EMBL/GenBank/DDBJ whole genome shotgun (WGS) entry which is preliminary data.</text>
</comment>
<keyword evidence="1" id="KW-0808">Transferase</keyword>
<dbReference type="SUPFAM" id="SSF53067">
    <property type="entry name" value="Actin-like ATPase domain"/>
    <property type="match status" value="1"/>
</dbReference>
<dbReference type="Gene3D" id="3.30.420.40">
    <property type="match status" value="1"/>
</dbReference>